<feature type="DNA-binding region" description="H-T-H motif" evidence="2">
    <location>
        <begin position="49"/>
        <end position="68"/>
    </location>
</feature>
<evidence type="ECO:0000256" key="2">
    <source>
        <dbReference type="PROSITE-ProRule" id="PRU00335"/>
    </source>
</evidence>
<dbReference type="PROSITE" id="PS50977">
    <property type="entry name" value="HTH_TETR_2"/>
    <property type="match status" value="1"/>
</dbReference>
<dbReference type="AlphaFoldDB" id="A0A4P6JLC5"/>
<dbReference type="KEGG" id="kbs:EPA93_08320"/>
<dbReference type="EMBL" id="CP035758">
    <property type="protein sequence ID" value="QBD76009.1"/>
    <property type="molecule type" value="Genomic_DNA"/>
</dbReference>
<dbReference type="PRINTS" id="PR00455">
    <property type="entry name" value="HTHTETR"/>
</dbReference>
<dbReference type="PANTHER" id="PTHR43479:SF7">
    <property type="entry name" value="TETR-FAMILY TRANSCRIPTIONAL REGULATOR"/>
    <property type="match status" value="1"/>
</dbReference>
<sequence length="230" mass="26283">MSNVVYATQEKKVMQKSAEIEDLRVRRTRKLLVQAFIELTIEKGFAALTVSDITERAMVNRSTFYRHYQDKYDLLNQYMAELYDLTGNEARTSEQREQKSREGASGPLNLLKHIQQFADFYRVMLGPQGDPNFTRQFLQNTEKRFSSLFARVPTEPEAGAPPTDLKISCIAYAGIGATVWWLEQEQPCSPEQLADWLGEITSAIAGPTLKPKPHRRAQKNSSRQGTHQNR</sequence>
<name>A0A4P6JLC5_KTERU</name>
<evidence type="ECO:0000313" key="5">
    <source>
        <dbReference type="EMBL" id="QBD76009.1"/>
    </source>
</evidence>
<dbReference type="InterPro" id="IPR009057">
    <property type="entry name" value="Homeodomain-like_sf"/>
</dbReference>
<evidence type="ECO:0000259" key="4">
    <source>
        <dbReference type="PROSITE" id="PS50977"/>
    </source>
</evidence>
<dbReference type="OrthoDB" id="154075at2"/>
<dbReference type="Pfam" id="PF14278">
    <property type="entry name" value="TetR_C_8"/>
    <property type="match status" value="1"/>
</dbReference>
<dbReference type="Pfam" id="PF00440">
    <property type="entry name" value="TetR_N"/>
    <property type="match status" value="1"/>
</dbReference>
<proteinExistence type="predicted"/>
<dbReference type="Gene3D" id="1.10.357.10">
    <property type="entry name" value="Tetracycline Repressor, domain 2"/>
    <property type="match status" value="1"/>
</dbReference>
<evidence type="ECO:0000256" key="1">
    <source>
        <dbReference type="ARBA" id="ARBA00023125"/>
    </source>
</evidence>
<feature type="compositionally biased region" description="Polar residues" evidence="3">
    <location>
        <begin position="219"/>
        <end position="230"/>
    </location>
</feature>
<gene>
    <name evidence="5" type="ORF">EPA93_08320</name>
</gene>
<feature type="domain" description="HTH tetR-type" evidence="4">
    <location>
        <begin position="26"/>
        <end position="86"/>
    </location>
</feature>
<protein>
    <submittedName>
        <fullName evidence="5">TetR/AcrR family transcriptional regulator</fullName>
    </submittedName>
</protein>
<feature type="region of interest" description="Disordered" evidence="3">
    <location>
        <begin position="205"/>
        <end position="230"/>
    </location>
</feature>
<evidence type="ECO:0000256" key="3">
    <source>
        <dbReference type="SAM" id="MobiDB-lite"/>
    </source>
</evidence>
<organism evidence="5 6">
    <name type="scientific">Ktedonosporobacter rubrisoli</name>
    <dbReference type="NCBI Taxonomy" id="2509675"/>
    <lineage>
        <taxon>Bacteria</taxon>
        <taxon>Bacillati</taxon>
        <taxon>Chloroflexota</taxon>
        <taxon>Ktedonobacteria</taxon>
        <taxon>Ktedonobacterales</taxon>
        <taxon>Ktedonosporobacteraceae</taxon>
        <taxon>Ktedonosporobacter</taxon>
    </lineage>
</organism>
<reference evidence="5 6" key="1">
    <citation type="submission" date="2019-01" db="EMBL/GenBank/DDBJ databases">
        <title>Ktedonosporobacter rubrisoli SCAWS-G2.</title>
        <authorList>
            <person name="Huang Y."/>
            <person name="Yan B."/>
        </authorList>
    </citation>
    <scope>NUCLEOTIDE SEQUENCE [LARGE SCALE GENOMIC DNA]</scope>
    <source>
        <strain evidence="5 6">SCAWS-G2</strain>
    </source>
</reference>
<dbReference type="PANTHER" id="PTHR43479">
    <property type="entry name" value="ACREF/ENVCD OPERON REPRESSOR-RELATED"/>
    <property type="match status" value="1"/>
</dbReference>
<dbReference type="SUPFAM" id="SSF46689">
    <property type="entry name" value="Homeodomain-like"/>
    <property type="match status" value="1"/>
</dbReference>
<dbReference type="Proteomes" id="UP000290365">
    <property type="component" value="Chromosome"/>
</dbReference>
<accession>A0A4P6JLC5</accession>
<dbReference type="InterPro" id="IPR001647">
    <property type="entry name" value="HTH_TetR"/>
</dbReference>
<keyword evidence="6" id="KW-1185">Reference proteome</keyword>
<evidence type="ECO:0000313" key="6">
    <source>
        <dbReference type="Proteomes" id="UP000290365"/>
    </source>
</evidence>
<keyword evidence="1 2" id="KW-0238">DNA-binding</keyword>
<dbReference type="GO" id="GO:0003677">
    <property type="term" value="F:DNA binding"/>
    <property type="evidence" value="ECO:0007669"/>
    <property type="project" value="UniProtKB-UniRule"/>
</dbReference>
<dbReference type="InterPro" id="IPR050624">
    <property type="entry name" value="HTH-type_Tx_Regulator"/>
</dbReference>
<dbReference type="InterPro" id="IPR039532">
    <property type="entry name" value="TetR_C_Firmicutes"/>
</dbReference>